<reference evidence="2" key="1">
    <citation type="submission" date="2022-10" db="EMBL/GenBank/DDBJ databases">
        <title>Luteolibacter sp. GHJ8, whole genome shotgun sequencing project.</title>
        <authorList>
            <person name="Zhao G."/>
            <person name="Shen L."/>
        </authorList>
    </citation>
    <scope>NUCLEOTIDE SEQUENCE</scope>
    <source>
        <strain evidence="2">GHJ8</strain>
    </source>
</reference>
<dbReference type="Proteomes" id="UP001165653">
    <property type="component" value="Unassembled WGS sequence"/>
</dbReference>
<dbReference type="RefSeq" id="WP_264515871.1">
    <property type="nucleotide sequence ID" value="NZ_JAPDDR010000014.1"/>
</dbReference>
<name>A0ABT3G8X2_9BACT</name>
<dbReference type="PANTHER" id="PTHR21248">
    <property type="entry name" value="CARDIOLIPIN SYNTHASE"/>
    <property type="match status" value="1"/>
</dbReference>
<organism evidence="2 3">
    <name type="scientific">Luteolibacter rhizosphaerae</name>
    <dbReference type="NCBI Taxonomy" id="2989719"/>
    <lineage>
        <taxon>Bacteria</taxon>
        <taxon>Pseudomonadati</taxon>
        <taxon>Verrucomicrobiota</taxon>
        <taxon>Verrucomicrobiia</taxon>
        <taxon>Verrucomicrobiales</taxon>
        <taxon>Verrucomicrobiaceae</taxon>
        <taxon>Luteolibacter</taxon>
    </lineage>
</organism>
<keyword evidence="3" id="KW-1185">Reference proteome</keyword>
<protein>
    <submittedName>
        <fullName evidence="2">Phospholipase D-like domain-containing protein</fullName>
    </submittedName>
</protein>
<dbReference type="CDD" id="cd09159">
    <property type="entry name" value="PLDc_ybhO_like_2"/>
    <property type="match status" value="1"/>
</dbReference>
<proteinExistence type="predicted"/>
<dbReference type="EMBL" id="JAPDDR010000014">
    <property type="protein sequence ID" value="MCW1916297.1"/>
    <property type="molecule type" value="Genomic_DNA"/>
</dbReference>
<evidence type="ECO:0000259" key="1">
    <source>
        <dbReference type="PROSITE" id="PS50035"/>
    </source>
</evidence>
<dbReference type="Gene3D" id="3.30.870.10">
    <property type="entry name" value="Endonuclease Chain A"/>
    <property type="match status" value="2"/>
</dbReference>
<dbReference type="Pfam" id="PF13091">
    <property type="entry name" value="PLDc_2"/>
    <property type="match status" value="2"/>
</dbReference>
<accession>A0ABT3G8X2</accession>
<dbReference type="InterPro" id="IPR001736">
    <property type="entry name" value="PLipase_D/transphosphatidylase"/>
</dbReference>
<dbReference type="SMART" id="SM00155">
    <property type="entry name" value="PLDc"/>
    <property type="match status" value="2"/>
</dbReference>
<dbReference type="PROSITE" id="PS50035">
    <property type="entry name" value="PLD"/>
    <property type="match status" value="2"/>
</dbReference>
<comment type="caution">
    <text evidence="2">The sequence shown here is derived from an EMBL/GenBank/DDBJ whole genome shotgun (WGS) entry which is preliminary data.</text>
</comment>
<dbReference type="CDD" id="cd09110">
    <property type="entry name" value="PLDc_CLS_1"/>
    <property type="match status" value="1"/>
</dbReference>
<evidence type="ECO:0000313" key="3">
    <source>
        <dbReference type="Proteomes" id="UP001165653"/>
    </source>
</evidence>
<dbReference type="InterPro" id="IPR025202">
    <property type="entry name" value="PLD-like_dom"/>
</dbReference>
<feature type="domain" description="PLD phosphodiesterase" evidence="1">
    <location>
        <begin position="337"/>
        <end position="364"/>
    </location>
</feature>
<gene>
    <name evidence="2" type="ORF">OJ996_22095</name>
</gene>
<dbReference type="SUPFAM" id="SSF56024">
    <property type="entry name" value="Phospholipase D/nuclease"/>
    <property type="match status" value="2"/>
</dbReference>
<evidence type="ECO:0000313" key="2">
    <source>
        <dbReference type="EMBL" id="MCW1916297.1"/>
    </source>
</evidence>
<feature type="domain" description="PLD phosphodiesterase" evidence="1">
    <location>
        <begin position="160"/>
        <end position="187"/>
    </location>
</feature>
<dbReference type="PANTHER" id="PTHR21248:SF22">
    <property type="entry name" value="PHOSPHOLIPASE D"/>
    <property type="match status" value="1"/>
</dbReference>
<sequence length="424" mass="47390">MSRHRDQLLTIGLTAAASAALTIFVRNFISGEKKIKHRIAQRYGISDPQFERSMSQLLGPPILPGNKVTPLYNGVEIFPAMLAAIASAERSICFETFVYWSGRVADIFADALAKKAREGVRVNVLLDGVGCNCVNGDAIRRMVDAGVELEVFHLGNFARTNERTHRKLLIIDGHLGFTGGVGIADEWEGDARNENEFRDTQYRVEGPVVAQMQAAFLDNWMRTRAEVLHGEAYFPQLREAGELHCQMFKSSPMEGSESARLMYLLSIAAAEKNIRVGNAYFLPDDLTTQTLLEAVERGVSVEILVPGEWNDSKTVRLAGRQRIGQLLEGGVRVYEYEPTMYHCKNMMIDGLWTSVGSANFDNRSFRINAEANLNVINRDFTATAVQVFRQDLQRAREFTLQDWHDRSPAEKIAGSAATLLRSQL</sequence>